<dbReference type="InterPro" id="IPR001394">
    <property type="entry name" value="Peptidase_C19_UCH"/>
</dbReference>
<dbReference type="PROSITE" id="PS50235">
    <property type="entry name" value="USP_3"/>
    <property type="match status" value="1"/>
</dbReference>
<dbReference type="Gene3D" id="3.90.70.10">
    <property type="entry name" value="Cysteine proteinases"/>
    <property type="match status" value="1"/>
</dbReference>
<feature type="region of interest" description="Disordered" evidence="3">
    <location>
        <begin position="829"/>
        <end position="853"/>
    </location>
</feature>
<dbReference type="InterPro" id="IPR038765">
    <property type="entry name" value="Papain-like_cys_pep_sf"/>
</dbReference>
<dbReference type="Proteomes" id="UP000239899">
    <property type="component" value="Unassembled WGS sequence"/>
</dbReference>
<feature type="compositionally biased region" description="Low complexity" evidence="3">
    <location>
        <begin position="1258"/>
        <end position="1296"/>
    </location>
</feature>
<evidence type="ECO:0000313" key="6">
    <source>
        <dbReference type="Proteomes" id="UP000239899"/>
    </source>
</evidence>
<feature type="compositionally biased region" description="Low complexity" evidence="3">
    <location>
        <begin position="844"/>
        <end position="853"/>
    </location>
</feature>
<dbReference type="OrthoDB" id="1546519at2759"/>
<evidence type="ECO:0000256" key="1">
    <source>
        <dbReference type="ARBA" id="ARBA00022786"/>
    </source>
</evidence>
<feature type="region of interest" description="Disordered" evidence="3">
    <location>
        <begin position="279"/>
        <end position="299"/>
    </location>
</feature>
<feature type="region of interest" description="Disordered" evidence="3">
    <location>
        <begin position="420"/>
        <end position="439"/>
    </location>
</feature>
<accession>A0A2P6TV42</accession>
<dbReference type="PANTHER" id="PTHR22975:SF9">
    <property type="entry name" value="ECHINUS SPLICE FORM 3"/>
    <property type="match status" value="1"/>
</dbReference>
<keyword evidence="1" id="KW-0833">Ubl conjugation pathway</keyword>
<evidence type="ECO:0000259" key="4">
    <source>
        <dbReference type="PROSITE" id="PS50235"/>
    </source>
</evidence>
<gene>
    <name evidence="5" type="ORF">C2E21_3301</name>
</gene>
<keyword evidence="6" id="KW-1185">Reference proteome</keyword>
<comment type="caution">
    <text evidence="5">The sequence shown here is derived from an EMBL/GenBank/DDBJ whole genome shotgun (WGS) entry which is preliminary data.</text>
</comment>
<proteinExistence type="predicted"/>
<dbReference type="GO" id="GO:0004843">
    <property type="term" value="F:cysteine-type deubiquitinase activity"/>
    <property type="evidence" value="ECO:0007669"/>
    <property type="project" value="InterPro"/>
</dbReference>
<dbReference type="Pfam" id="PF00443">
    <property type="entry name" value="UCH"/>
    <property type="match status" value="1"/>
</dbReference>
<dbReference type="InterPro" id="IPR052398">
    <property type="entry name" value="Ubiquitin_hydrolase_53/54"/>
</dbReference>
<evidence type="ECO:0000256" key="3">
    <source>
        <dbReference type="SAM" id="MobiDB-lite"/>
    </source>
</evidence>
<feature type="region of interest" description="Disordered" evidence="3">
    <location>
        <begin position="1"/>
        <end position="25"/>
    </location>
</feature>
<dbReference type="EMBL" id="LHPG02000006">
    <property type="protein sequence ID" value="PRW57916.1"/>
    <property type="molecule type" value="Genomic_DNA"/>
</dbReference>
<protein>
    <submittedName>
        <fullName evidence="5">Ubiquitin carboxyl-terminal hydrolase</fullName>
    </submittedName>
</protein>
<dbReference type="CDD" id="cd02257">
    <property type="entry name" value="Peptidase_C19"/>
    <property type="match status" value="1"/>
</dbReference>
<keyword evidence="2 5" id="KW-0378">Hydrolase</keyword>
<evidence type="ECO:0000256" key="2">
    <source>
        <dbReference type="ARBA" id="ARBA00022801"/>
    </source>
</evidence>
<dbReference type="GO" id="GO:0016579">
    <property type="term" value="P:protein deubiquitination"/>
    <property type="evidence" value="ECO:0007669"/>
    <property type="project" value="InterPro"/>
</dbReference>
<feature type="region of interest" description="Disordered" evidence="3">
    <location>
        <begin position="1258"/>
        <end position="1304"/>
    </location>
</feature>
<evidence type="ECO:0000313" key="5">
    <source>
        <dbReference type="EMBL" id="PRW57916.1"/>
    </source>
</evidence>
<feature type="region of interest" description="Disordered" evidence="3">
    <location>
        <begin position="1373"/>
        <end position="1395"/>
    </location>
</feature>
<feature type="compositionally biased region" description="Low complexity" evidence="3">
    <location>
        <begin position="1476"/>
        <end position="1497"/>
    </location>
</feature>
<dbReference type="PANTHER" id="PTHR22975">
    <property type="entry name" value="UBIQUITIN SPECIFIC PROTEINASE"/>
    <property type="match status" value="1"/>
</dbReference>
<dbReference type="InterPro" id="IPR028889">
    <property type="entry name" value="USP"/>
</dbReference>
<organism evidence="5 6">
    <name type="scientific">Chlorella sorokiniana</name>
    <name type="common">Freshwater green alga</name>
    <dbReference type="NCBI Taxonomy" id="3076"/>
    <lineage>
        <taxon>Eukaryota</taxon>
        <taxon>Viridiplantae</taxon>
        <taxon>Chlorophyta</taxon>
        <taxon>core chlorophytes</taxon>
        <taxon>Trebouxiophyceae</taxon>
        <taxon>Chlorellales</taxon>
        <taxon>Chlorellaceae</taxon>
        <taxon>Chlorella clade</taxon>
        <taxon>Chlorella</taxon>
    </lineage>
</organism>
<dbReference type="SUPFAM" id="SSF54001">
    <property type="entry name" value="Cysteine proteinases"/>
    <property type="match status" value="1"/>
</dbReference>
<feature type="compositionally biased region" description="Basic and acidic residues" evidence="3">
    <location>
        <begin position="1374"/>
        <end position="1395"/>
    </location>
</feature>
<feature type="compositionally biased region" description="Basic and acidic residues" evidence="3">
    <location>
        <begin position="1417"/>
        <end position="1472"/>
    </location>
</feature>
<feature type="region of interest" description="Disordered" evidence="3">
    <location>
        <begin position="1417"/>
        <end position="1506"/>
    </location>
</feature>
<feature type="domain" description="USP" evidence="4">
    <location>
        <begin position="1676"/>
        <end position="1997"/>
    </location>
</feature>
<name>A0A2P6TV42_CHLSO</name>
<sequence>MAPKKAPRAGLKAGGAGQGAQKPSEGLRDVAAAYTRFRKSPASLKVLKKAAAAHPSGLAELCLAKAALLQGVQAAIKDESAADGEAALLAGAHEALEHLVTAAVEHHSLAGLNHCLFLLDRGLLGLPGWRLRQAQRARLLEGWSAEGLSAQGAAGFQQLGQDVIESELWLKDMVYTWKDGRLQDTDARQVAEDYQQMASHVAKVARQEGAMSYDAAAVEARHRELEAVAMLDSDEDEEVPSKLTIAAPLSLRLLHFEYLPKSEGKALLDWVQKQREEEQQEQRQRQRQQQQQNRDAEVPAGRLLEASAAQLAARKRAQQLADFLKQQLRVECDGKDVPASNSEAATQQHGVAALLRLASLPLPDFRRLLADTADGGSAAEPGAAAAGTAGAAVEHAIQLLASGGPAPVQFELPAPLQQQQGLPLQAPPSPGSGGGGSSRQQFQWLLEQLLSHPETLADCKRQLFEELPELRYVLGSSQRPPEVSAALPSEYMVAGLGLPPSPDAIMPEEHWLDAYERDVNALRGPYWREDVLRAQTELGRSSVAAGPEAAGRIEIYELDCCEIKSNRASRCFDPLCADLLFFGSEVTGLSLSAAAHNTADILSMIGQRDMWQSKTEVCLKHVLLGHALIEVVLQQQERQRGAQSEETLSRIVPEGKQRLRGMQACVGAMASARDARGIALSMEAGNLVLQLLPLPDELLSLNAAGTGCISVSMPHLRQLRRMVLRRILAGLRHLASQGHLYRHPFLQRAIHYVNVGLQGDSRLPLVQPGSERWAPWNRLGVAPLSELLVMHGTMAAYFAREYAAGPAALGQEFQDAVAHALSSVQLLHSPLPPAGGSQGGAGEGEAAQDGAAPAPEPVLALSRLGLANAVRSATTVLPTPPAERSTASPLQVMRKSVCHTISTAASLPPAALPSPDHCALSLALCAMRVPALGAALKELRGGSTGNGAASALTQLRRLQLWHNLTLHAYHGTTDLLEAHQQKMIKRCARLMQVLDQPAGQASKQSLADLLCGADDEPGLLRELAGCCRDAGFAFAHECADLRQLMCAQDAWMWHSVMLQLRVLLKEARAQVKSLSNGSTARRNLAKFADGVTLLAKQAVARRKIDAQEQVATLNSSRGALQYVRLAEPDVRSDWLQLAQCGDVLFKLRSSLEQTDGSEAAVRAVLGERKNELRSLLLDAQTTLQDRVQDFLHSRLRMFCMADLTLRSEMSMFATRLCMHSPLEPLAQQLVECALPRKWAQQMEGQQQAAQHEAAAGLLDLGAPPSGQPPAGEEQAAAAAQDSQQQQAVDMQEQQRQAAEEQQRQEAAAAAAAAVCLLEEEEQQVEKQAKERQRKQQAKKQAAQQRAAAAAAAAAAKRKVAEEEAAAAAAVDAAARQELEREAEQRRQAQLEEDQRRQGQLIHERLVEQTRREAELLNRQRQAAEQRRQQQEAEQRRQQQEAEQRRQQQEAEQRRQQQEAEQRRQEEEAEQRRRQQAQEQAQAEQQGQAKAGQQPQQQNDAVGRAERPPARFVSWTGAWVCECGQRNETIKEHCRRCNARDPCLRWFQGICEERSKPCRLPHLWFDLPAERPKREQLEPGVCMAWPHPDFIYKRKPRASTSATKPSMPAAAAWQQPAAAAPDAEEAELAAAIQASLADAAAVASRHQAGAWQELPAAPRSSGGAAGGAQDAEALALAGLRNEAGEYNCFLNVVVQCLWRCAEFRQQVAGWDASFQARDPVLAALHALFAQLEQQEAARSSAAARGGNGGGRLPPVDPAPLREALAALPGQGFSLGEMNDAAELLLCVYEKVMEAEGPSGRANELAATFGLAVREEVHCAACGKTTHQNAYTQYFYNTQATTLQMARLVADGAASMGALLRDAEAQHRKSCDTDMSGCGALNSVNHFLQGAPRVFTLQVAWETHAPDQDMVAGTLAALDATVDLGEVYQGVERGLHRYALRSMVCYYGQHYQALVLVPEAGGWLMFDDTRVTRVGSWADVRRKCEAGRIQPSVLFYEAVA</sequence>
<reference evidence="5 6" key="1">
    <citation type="journal article" date="2018" name="Plant J.">
        <title>Genome sequences of Chlorella sorokiniana UTEX 1602 and Micractinium conductrix SAG 241.80: implications to maltose excretion by a green alga.</title>
        <authorList>
            <person name="Arriola M.B."/>
            <person name="Velmurugan N."/>
            <person name="Zhang Y."/>
            <person name="Plunkett M.H."/>
            <person name="Hondzo H."/>
            <person name="Barney B.M."/>
        </authorList>
    </citation>
    <scope>NUCLEOTIDE SEQUENCE [LARGE SCALE GENOMIC DNA]</scope>
    <source>
        <strain evidence="6">UTEX 1602</strain>
    </source>
</reference>